<reference evidence="3 4" key="1">
    <citation type="submission" date="2014-04" db="EMBL/GenBank/DDBJ databases">
        <authorList>
            <consortium name="DOE Joint Genome Institute"/>
            <person name="Kuo A."/>
            <person name="Ruytinx J."/>
            <person name="Rineau F."/>
            <person name="Colpaert J."/>
            <person name="Kohler A."/>
            <person name="Nagy L.G."/>
            <person name="Floudas D."/>
            <person name="Copeland A."/>
            <person name="Barry K.W."/>
            <person name="Cichocki N."/>
            <person name="Veneault-Fourrey C."/>
            <person name="LaButti K."/>
            <person name="Lindquist E.A."/>
            <person name="Lipzen A."/>
            <person name="Lundell T."/>
            <person name="Morin E."/>
            <person name="Murat C."/>
            <person name="Sun H."/>
            <person name="Tunlid A."/>
            <person name="Henrissat B."/>
            <person name="Grigoriev I.V."/>
            <person name="Hibbett D.S."/>
            <person name="Martin F."/>
            <person name="Nordberg H.P."/>
            <person name="Cantor M.N."/>
            <person name="Hua S.X."/>
        </authorList>
    </citation>
    <scope>NUCLEOTIDE SEQUENCE [LARGE SCALE GENOMIC DNA]</scope>
    <source>
        <strain evidence="3 4">UH-Slu-Lm8-n1</strain>
    </source>
</reference>
<accession>A0A0D0BXF5</accession>
<reference evidence="4" key="2">
    <citation type="submission" date="2015-01" db="EMBL/GenBank/DDBJ databases">
        <title>Evolutionary Origins and Diversification of the Mycorrhizal Mutualists.</title>
        <authorList>
            <consortium name="DOE Joint Genome Institute"/>
            <consortium name="Mycorrhizal Genomics Consortium"/>
            <person name="Kohler A."/>
            <person name="Kuo A."/>
            <person name="Nagy L.G."/>
            <person name="Floudas D."/>
            <person name="Copeland A."/>
            <person name="Barry K.W."/>
            <person name="Cichocki N."/>
            <person name="Veneault-Fourrey C."/>
            <person name="LaButti K."/>
            <person name="Lindquist E.A."/>
            <person name="Lipzen A."/>
            <person name="Lundell T."/>
            <person name="Morin E."/>
            <person name="Murat C."/>
            <person name="Riley R."/>
            <person name="Ohm R."/>
            <person name="Sun H."/>
            <person name="Tunlid A."/>
            <person name="Henrissat B."/>
            <person name="Grigoriev I.V."/>
            <person name="Hibbett D.S."/>
            <person name="Martin F."/>
        </authorList>
    </citation>
    <scope>NUCLEOTIDE SEQUENCE [LARGE SCALE GENOMIC DNA]</scope>
    <source>
        <strain evidence="4">UH-Slu-Lm8-n1</strain>
    </source>
</reference>
<evidence type="ECO:0000256" key="1">
    <source>
        <dbReference type="ARBA" id="ARBA00010365"/>
    </source>
</evidence>
<dbReference type="InterPro" id="IPR006757">
    <property type="entry name" value="OGF_rcpt"/>
</dbReference>
<comment type="similarity">
    <text evidence="1">Belongs to the opioid growth factor receptor family.</text>
</comment>
<gene>
    <name evidence="3" type="ORF">CY34DRAFT_799307</name>
</gene>
<evidence type="ECO:0000313" key="3">
    <source>
        <dbReference type="EMBL" id="KIK47568.1"/>
    </source>
</evidence>
<dbReference type="GO" id="GO:0140625">
    <property type="term" value="F:opioid growth factor receptor activity"/>
    <property type="evidence" value="ECO:0007669"/>
    <property type="project" value="InterPro"/>
</dbReference>
<dbReference type="EMBL" id="KN835146">
    <property type="protein sequence ID" value="KIK47568.1"/>
    <property type="molecule type" value="Genomic_DNA"/>
</dbReference>
<dbReference type="GO" id="GO:0016020">
    <property type="term" value="C:membrane"/>
    <property type="evidence" value="ECO:0007669"/>
    <property type="project" value="InterPro"/>
</dbReference>
<protein>
    <recommendedName>
        <fullName evidence="2">Opioid growth factor receptor (OGFr) conserved domain-containing protein</fullName>
    </recommendedName>
</protein>
<dbReference type="Proteomes" id="UP000054485">
    <property type="component" value="Unassembled WGS sequence"/>
</dbReference>
<feature type="domain" description="Opioid growth factor receptor (OGFr) conserved" evidence="2">
    <location>
        <begin position="22"/>
        <end position="205"/>
    </location>
</feature>
<keyword evidence="4" id="KW-1185">Reference proteome</keyword>
<evidence type="ECO:0000259" key="2">
    <source>
        <dbReference type="Pfam" id="PF04664"/>
    </source>
</evidence>
<dbReference type="InParanoid" id="A0A0D0BXF5"/>
<dbReference type="Pfam" id="PF04664">
    <property type="entry name" value="OGFr_N"/>
    <property type="match status" value="1"/>
</dbReference>
<dbReference type="PANTHER" id="PTHR14015">
    <property type="entry name" value="OPIOID GROWTH FACTOR RECEPTOR OGFR ZETA-TYPE OPIOID RECEPTOR"/>
    <property type="match status" value="1"/>
</dbReference>
<dbReference type="PANTHER" id="PTHR14015:SF2">
    <property type="entry name" value="OPIOID GROWTH FACTOR RECEPTOR (OGFR) CONSERVED DOMAIN-CONTAINING PROTEIN"/>
    <property type="match status" value="1"/>
</dbReference>
<dbReference type="OrthoDB" id="9030204at2759"/>
<organism evidence="3 4">
    <name type="scientific">Suillus luteus UH-Slu-Lm8-n1</name>
    <dbReference type="NCBI Taxonomy" id="930992"/>
    <lineage>
        <taxon>Eukaryota</taxon>
        <taxon>Fungi</taxon>
        <taxon>Dikarya</taxon>
        <taxon>Basidiomycota</taxon>
        <taxon>Agaricomycotina</taxon>
        <taxon>Agaricomycetes</taxon>
        <taxon>Agaricomycetidae</taxon>
        <taxon>Boletales</taxon>
        <taxon>Suillineae</taxon>
        <taxon>Suillaceae</taxon>
        <taxon>Suillus</taxon>
    </lineage>
</organism>
<sequence>MSLPRDIRTFLSHYHGQADDPHASDNLLFYKNRLRCQPDDLLISEIHQSWREDYSRLEHNHGYIQWLFPIRENGMNFEAQALQLHEAAAMKEDSDVIKRIKASYGLMLDFYGMCLLNFETGLVGRSEGYKARYRNLLQAPHNNLRITRILKCLSEMGLEHLNAGFLLHVLNEQSEHKQLNTSLIQDSMDRWWANCVRNEADREWIGLTIKKARNGEIFSRGKYEASLLRRKETGSIAEPQLECTDA</sequence>
<dbReference type="AlphaFoldDB" id="A0A0D0BXF5"/>
<proteinExistence type="inferred from homology"/>
<evidence type="ECO:0000313" key="4">
    <source>
        <dbReference type="Proteomes" id="UP000054485"/>
    </source>
</evidence>
<name>A0A0D0BXF5_9AGAM</name>
<dbReference type="InterPro" id="IPR039574">
    <property type="entry name" value="OGFr"/>
</dbReference>
<dbReference type="HOGENOM" id="CLU_032134_2_0_1"/>